<dbReference type="GeneID" id="93557790"/>
<dbReference type="PATRIC" id="fig|1339350.3.peg.3765"/>
<comment type="caution">
    <text evidence="1">The sequence shown here is derived from an EMBL/GenBank/DDBJ whole genome shotgun (WGS) entry which is preliminary data.</text>
</comment>
<dbReference type="EMBL" id="JNHI01000029">
    <property type="protein sequence ID" value="KDS27594.1"/>
    <property type="molecule type" value="Genomic_DNA"/>
</dbReference>
<dbReference type="RefSeq" id="WP_005798272.1">
    <property type="nucleotide sequence ID" value="NZ_JNHI01000029.1"/>
</dbReference>
<reference evidence="1 2" key="1">
    <citation type="submission" date="2014-04" db="EMBL/GenBank/DDBJ databases">
        <authorList>
            <person name="Sears C."/>
            <person name="Carroll K."/>
            <person name="Sack B.R."/>
            <person name="Qadri F."/>
            <person name="Myers L.L."/>
            <person name="Chung G.-T."/>
            <person name="Escheverria P."/>
            <person name="Fraser C.M."/>
            <person name="Sadzewicz L."/>
            <person name="Shefchek K.A."/>
            <person name="Tallon L."/>
            <person name="Das S.P."/>
            <person name="Daugherty S."/>
            <person name="Mongodin E.F."/>
        </authorList>
    </citation>
    <scope>NUCLEOTIDE SEQUENCE [LARGE SCALE GENOMIC DNA]</scope>
    <source>
        <strain evidence="2">3775 SL(B) 10 (iv)</strain>
    </source>
</reference>
<name>A0A078QVY0_PHOVU</name>
<dbReference type="Proteomes" id="UP000028134">
    <property type="component" value="Unassembled WGS sequence"/>
</dbReference>
<organism evidence="1 2">
    <name type="scientific">Phocaeicola vulgatus str. 3775 SL</name>
    <name type="common">B</name>
    <name type="synonym">iv</name>
    <dbReference type="NCBI Taxonomy" id="1339350"/>
    <lineage>
        <taxon>Bacteria</taxon>
        <taxon>Pseudomonadati</taxon>
        <taxon>Bacteroidota</taxon>
        <taxon>Bacteroidia</taxon>
        <taxon>Bacteroidales</taxon>
        <taxon>Bacteroidaceae</taxon>
        <taxon>Phocaeicola</taxon>
    </lineage>
</organism>
<dbReference type="AlphaFoldDB" id="A0A078QVY0"/>
<evidence type="ECO:0000313" key="2">
    <source>
        <dbReference type="Proteomes" id="UP000028134"/>
    </source>
</evidence>
<sequence length="76" mass="9253">MIQLIKRMIFAWRYKRAVARACKYAKLYGRKYYVLYMGGKLKVVPKRNICELIHRHRFRKGTTIRDIEKMALFITK</sequence>
<gene>
    <name evidence="1" type="ORF">M097_3951</name>
</gene>
<evidence type="ECO:0000313" key="1">
    <source>
        <dbReference type="EMBL" id="KDS27594.1"/>
    </source>
</evidence>
<protein>
    <submittedName>
        <fullName evidence="1">Uncharacterized protein</fullName>
    </submittedName>
</protein>
<proteinExistence type="predicted"/>
<accession>A0A078QVY0</accession>